<proteinExistence type="predicted"/>
<feature type="signal peptide" evidence="1">
    <location>
        <begin position="1"/>
        <end position="20"/>
    </location>
</feature>
<gene>
    <name evidence="2" type="ORF">SG34_019295</name>
</gene>
<evidence type="ECO:0000313" key="2">
    <source>
        <dbReference type="EMBL" id="WDE03523.1"/>
    </source>
</evidence>
<dbReference type="RefSeq" id="WP_044840970.1">
    <property type="nucleotide sequence ID" value="NZ_CP059733.1"/>
</dbReference>
<feature type="chain" id="PRO_5042161654" evidence="1">
    <location>
        <begin position="21"/>
        <end position="208"/>
    </location>
</feature>
<evidence type="ECO:0000313" key="3">
    <source>
        <dbReference type="Proteomes" id="UP000032352"/>
    </source>
</evidence>
<keyword evidence="1" id="KW-0732">Signal</keyword>
<sequence>MKLLSYLLVASSLFTGAANAGDTTVVYGDRYTFTEADFTFTPGLPNTFFPSLGQMTSDRYVAEFPVRGDEGQSLLFDLDVDVWGNGDQRDQAFCIYYVNGVRMERALAGVMDICWSGQGYTLPGKNFTYSVDMTVTCSGIAVGNDSDNRNERLEDYVEMSNKFRGVRLRIDKQGIYNGQCKMIKIEIVPGLNTQIQQINADLFFGEPL</sequence>
<protein>
    <submittedName>
        <fullName evidence="2">Uncharacterized protein</fullName>
    </submittedName>
</protein>
<organism evidence="2 3">
    <name type="scientific">Thalassomonas viridans</name>
    <dbReference type="NCBI Taxonomy" id="137584"/>
    <lineage>
        <taxon>Bacteria</taxon>
        <taxon>Pseudomonadati</taxon>
        <taxon>Pseudomonadota</taxon>
        <taxon>Gammaproteobacteria</taxon>
        <taxon>Alteromonadales</taxon>
        <taxon>Colwelliaceae</taxon>
        <taxon>Thalassomonas</taxon>
    </lineage>
</organism>
<dbReference type="AlphaFoldDB" id="A0AAF0C7B7"/>
<dbReference type="Proteomes" id="UP000032352">
    <property type="component" value="Chromosome"/>
</dbReference>
<dbReference type="EMBL" id="CP059733">
    <property type="protein sequence ID" value="WDE03523.1"/>
    <property type="molecule type" value="Genomic_DNA"/>
</dbReference>
<reference evidence="2 3" key="1">
    <citation type="journal article" date="2015" name="Genome Announc.">
        <title>Draft Genome Sequences of Marine Isolates of Thalassomonas viridans and Thalassomonas actiniarum.</title>
        <authorList>
            <person name="Olonade I."/>
            <person name="van Zyl L.J."/>
            <person name="Trindade M."/>
        </authorList>
    </citation>
    <scope>NUCLEOTIDE SEQUENCE [LARGE SCALE GENOMIC DNA]</scope>
    <source>
        <strain evidence="2 3">XOM25</strain>
    </source>
</reference>
<reference evidence="2 3" key="2">
    <citation type="journal article" date="2022" name="Mar. Drugs">
        <title>Bioassay-Guided Fractionation Leads to the Detection of Cholic Acid Generated by the Rare Thalassomonas sp.</title>
        <authorList>
            <person name="Pheiffer F."/>
            <person name="Schneider Y.K."/>
            <person name="Hansen E.H."/>
            <person name="Andersen J.H."/>
            <person name="Isaksson J."/>
            <person name="Busche T."/>
            <person name="R C."/>
            <person name="Kalinowski J."/>
            <person name="Zyl L.V."/>
            <person name="Trindade M."/>
        </authorList>
    </citation>
    <scope>NUCLEOTIDE SEQUENCE [LARGE SCALE GENOMIC DNA]</scope>
    <source>
        <strain evidence="2 3">XOM25</strain>
    </source>
</reference>
<name>A0AAF0C7B7_9GAMM</name>
<keyword evidence="3" id="KW-1185">Reference proteome</keyword>
<dbReference type="KEGG" id="tvd:SG34_019295"/>
<evidence type="ECO:0000256" key="1">
    <source>
        <dbReference type="SAM" id="SignalP"/>
    </source>
</evidence>
<accession>A0AAF0C7B7</accession>